<dbReference type="SUPFAM" id="SSF55785">
    <property type="entry name" value="PYP-like sensor domain (PAS domain)"/>
    <property type="match status" value="1"/>
</dbReference>
<dbReference type="InterPro" id="IPR029787">
    <property type="entry name" value="Nucleotide_cyclase"/>
</dbReference>
<dbReference type="NCBIfam" id="TIGR00229">
    <property type="entry name" value="sensory_box"/>
    <property type="match status" value="1"/>
</dbReference>
<evidence type="ECO:0000259" key="3">
    <source>
        <dbReference type="PROSITE" id="PS50883"/>
    </source>
</evidence>
<comment type="caution">
    <text evidence="5">The sequence shown here is derived from an EMBL/GenBank/DDBJ whole genome shotgun (WGS) entry which is preliminary data.</text>
</comment>
<dbReference type="InterPro" id="IPR000700">
    <property type="entry name" value="PAS-assoc_C"/>
</dbReference>
<dbReference type="EMBL" id="VDGG01000016">
    <property type="protein sequence ID" value="TQR15347.1"/>
    <property type="molecule type" value="Genomic_DNA"/>
</dbReference>
<dbReference type="Proteomes" id="UP000318937">
    <property type="component" value="Unassembled WGS sequence"/>
</dbReference>
<dbReference type="CDD" id="cd01948">
    <property type="entry name" value="EAL"/>
    <property type="match status" value="1"/>
</dbReference>
<dbReference type="SMART" id="SM00052">
    <property type="entry name" value="EAL"/>
    <property type="match status" value="1"/>
</dbReference>
<dbReference type="InterPro" id="IPR000160">
    <property type="entry name" value="GGDEF_dom"/>
</dbReference>
<dbReference type="InterPro" id="IPR052155">
    <property type="entry name" value="Biofilm_reg_signaling"/>
</dbReference>
<dbReference type="SMART" id="SM00086">
    <property type="entry name" value="PAC"/>
    <property type="match status" value="1"/>
</dbReference>
<evidence type="ECO:0000259" key="1">
    <source>
        <dbReference type="PROSITE" id="PS50112"/>
    </source>
</evidence>
<organism evidence="5 6">
    <name type="scientific">Psychrobacillus soli</name>
    <dbReference type="NCBI Taxonomy" id="1543965"/>
    <lineage>
        <taxon>Bacteria</taxon>
        <taxon>Bacillati</taxon>
        <taxon>Bacillota</taxon>
        <taxon>Bacilli</taxon>
        <taxon>Bacillales</taxon>
        <taxon>Bacillaceae</taxon>
        <taxon>Psychrobacillus</taxon>
    </lineage>
</organism>
<dbReference type="Gene3D" id="3.20.20.450">
    <property type="entry name" value="EAL domain"/>
    <property type="match status" value="1"/>
</dbReference>
<gene>
    <name evidence="5" type="ORF">FG383_09605</name>
</gene>
<dbReference type="OrthoDB" id="9759607at2"/>
<dbReference type="InterPro" id="IPR000014">
    <property type="entry name" value="PAS"/>
</dbReference>
<dbReference type="SMART" id="SM00091">
    <property type="entry name" value="PAS"/>
    <property type="match status" value="1"/>
</dbReference>
<evidence type="ECO:0000259" key="2">
    <source>
        <dbReference type="PROSITE" id="PS50113"/>
    </source>
</evidence>
<dbReference type="FunFam" id="3.20.20.450:FF:000001">
    <property type="entry name" value="Cyclic di-GMP phosphodiesterase yahA"/>
    <property type="match status" value="1"/>
</dbReference>
<evidence type="ECO:0000313" key="5">
    <source>
        <dbReference type="EMBL" id="TQR15347.1"/>
    </source>
</evidence>
<dbReference type="InterPro" id="IPR035965">
    <property type="entry name" value="PAS-like_dom_sf"/>
</dbReference>
<feature type="domain" description="PAS" evidence="1">
    <location>
        <begin position="13"/>
        <end position="59"/>
    </location>
</feature>
<accession>A0A544TD07</accession>
<dbReference type="PROSITE" id="PS50112">
    <property type="entry name" value="PAS"/>
    <property type="match status" value="1"/>
</dbReference>
<reference evidence="5 6" key="1">
    <citation type="submission" date="2019-05" db="EMBL/GenBank/DDBJ databases">
        <title>Psychrobacillus vulpis sp. nov., a new species isolated from feces of a red fox that inhabits in The Tablas de Daimiel Natural Park, Albacete, Spain.</title>
        <authorList>
            <person name="Rodriguez M."/>
            <person name="Reina J.C."/>
            <person name="Bejar V."/>
            <person name="Llamas I."/>
        </authorList>
    </citation>
    <scope>NUCLEOTIDE SEQUENCE [LARGE SCALE GENOMIC DNA]</scope>
    <source>
        <strain evidence="5 6">NHI-2</strain>
    </source>
</reference>
<dbReference type="InterPro" id="IPR043128">
    <property type="entry name" value="Rev_trsase/Diguanyl_cyclase"/>
</dbReference>
<dbReference type="SMART" id="SM00267">
    <property type="entry name" value="GGDEF"/>
    <property type="match status" value="1"/>
</dbReference>
<dbReference type="Pfam" id="PF00563">
    <property type="entry name" value="EAL"/>
    <property type="match status" value="1"/>
</dbReference>
<proteinExistence type="predicted"/>
<dbReference type="SUPFAM" id="SSF141868">
    <property type="entry name" value="EAL domain-like"/>
    <property type="match status" value="1"/>
</dbReference>
<dbReference type="PANTHER" id="PTHR44757:SF2">
    <property type="entry name" value="BIOFILM ARCHITECTURE MAINTENANCE PROTEIN MBAA"/>
    <property type="match status" value="1"/>
</dbReference>
<feature type="domain" description="EAL" evidence="3">
    <location>
        <begin position="312"/>
        <end position="566"/>
    </location>
</feature>
<dbReference type="InterPro" id="IPR001633">
    <property type="entry name" value="EAL_dom"/>
</dbReference>
<dbReference type="Gene3D" id="3.30.450.20">
    <property type="entry name" value="PAS domain"/>
    <property type="match status" value="1"/>
</dbReference>
<dbReference type="PROSITE" id="PS50113">
    <property type="entry name" value="PAC"/>
    <property type="match status" value="1"/>
</dbReference>
<protein>
    <submittedName>
        <fullName evidence="5">EAL domain-containing protein</fullName>
    </submittedName>
</protein>
<evidence type="ECO:0000259" key="4">
    <source>
        <dbReference type="PROSITE" id="PS50887"/>
    </source>
</evidence>
<dbReference type="Pfam" id="PF00990">
    <property type="entry name" value="GGDEF"/>
    <property type="match status" value="1"/>
</dbReference>
<sequence>MGQQPPVQFFLYPNKLVEEVFQSTSEGIMITDHKLNILLVNAAFEKVTGYTQEEVRERTPRILQSGKQDAIFYSNMWKDLKSKGSWQGEIWNKRKNGEIYPEILTIKRITNTEGKVTNYFGIFSDISRKKVVEKELKELMITDSLTKTINRNSFYNLLDNIISTSTSNSCKHAILFIDLDRFKQINETLGNEIGDLLLIHIANRINSIVSRNDLFARYGGDEFLLAITNIEHQIDAAHIARDINTLLNKPFHINGNEIYITSSIGISFYPQDGIEVETLIQKADKAMYFAKQNGRSQYAFYFDELKTDSKRILLLESELRKAIQQKAFVIHYQPKVSLNTQQIIGVEALVRWTNDKLGVVSPAEFIPYAEDTGLIIPLSEVILEKVCIDMVDWRSKGIQDLPVSINIAALHFQQDDFMERINAIIMKYNCSPYQLELELTERTVMQDSETVVTKLIKLKRMGFKISIDDFGTGYSSLSYLNRFPLNYLKVDSSFIQQMTDLQDKQAIVEAIILMAHRLQIKVIAEGAETKDQVKLLKEMGCDIIQGYYFSKPIPSTELLDFLELWEIHKQERNL</sequence>
<keyword evidence="6" id="KW-1185">Reference proteome</keyword>
<dbReference type="InterPro" id="IPR001610">
    <property type="entry name" value="PAC"/>
</dbReference>
<dbReference type="PROSITE" id="PS50883">
    <property type="entry name" value="EAL"/>
    <property type="match status" value="1"/>
</dbReference>
<dbReference type="Pfam" id="PF13426">
    <property type="entry name" value="PAS_9"/>
    <property type="match status" value="1"/>
</dbReference>
<evidence type="ECO:0000313" key="6">
    <source>
        <dbReference type="Proteomes" id="UP000318937"/>
    </source>
</evidence>
<feature type="domain" description="PAC" evidence="2">
    <location>
        <begin position="86"/>
        <end position="138"/>
    </location>
</feature>
<dbReference type="NCBIfam" id="TIGR00254">
    <property type="entry name" value="GGDEF"/>
    <property type="match status" value="1"/>
</dbReference>
<dbReference type="CDD" id="cd00130">
    <property type="entry name" value="PAS"/>
    <property type="match status" value="1"/>
</dbReference>
<dbReference type="CDD" id="cd01949">
    <property type="entry name" value="GGDEF"/>
    <property type="match status" value="1"/>
</dbReference>
<dbReference type="RefSeq" id="WP_142607195.1">
    <property type="nucleotide sequence ID" value="NZ_VDGG01000016.1"/>
</dbReference>
<feature type="domain" description="GGDEF" evidence="4">
    <location>
        <begin position="170"/>
        <end position="303"/>
    </location>
</feature>
<dbReference type="SUPFAM" id="SSF55073">
    <property type="entry name" value="Nucleotide cyclase"/>
    <property type="match status" value="1"/>
</dbReference>
<dbReference type="InterPro" id="IPR035919">
    <property type="entry name" value="EAL_sf"/>
</dbReference>
<dbReference type="Gene3D" id="3.30.70.270">
    <property type="match status" value="1"/>
</dbReference>
<name>A0A544TD07_9BACI</name>
<dbReference type="AlphaFoldDB" id="A0A544TD07"/>
<dbReference type="PANTHER" id="PTHR44757">
    <property type="entry name" value="DIGUANYLATE CYCLASE DGCP"/>
    <property type="match status" value="1"/>
</dbReference>
<dbReference type="PROSITE" id="PS50887">
    <property type="entry name" value="GGDEF"/>
    <property type="match status" value="1"/>
</dbReference>